<keyword evidence="2 4" id="KW-0560">Oxidoreductase</keyword>
<dbReference type="Pfam" id="PF00389">
    <property type="entry name" value="2-Hacid_dh"/>
    <property type="match status" value="1"/>
</dbReference>
<dbReference type="STRING" id="97359.A0A550C634"/>
<feature type="domain" description="D-isomer specific 2-hydroxyacid dehydrogenase NAD-binding" evidence="6">
    <location>
        <begin position="119"/>
        <end position="294"/>
    </location>
</feature>
<dbReference type="Gene3D" id="3.40.50.720">
    <property type="entry name" value="NAD(P)-binding Rossmann-like Domain"/>
    <property type="match status" value="2"/>
</dbReference>
<proteinExistence type="inferred from homology"/>
<evidence type="ECO:0000256" key="2">
    <source>
        <dbReference type="ARBA" id="ARBA00023002"/>
    </source>
</evidence>
<evidence type="ECO:0000256" key="3">
    <source>
        <dbReference type="ARBA" id="ARBA00023027"/>
    </source>
</evidence>
<keyword evidence="3" id="KW-0520">NAD</keyword>
<dbReference type="InterPro" id="IPR050857">
    <property type="entry name" value="D-2-hydroxyacid_DH"/>
</dbReference>
<dbReference type="Pfam" id="PF02826">
    <property type="entry name" value="2-Hacid_dh_C"/>
    <property type="match status" value="1"/>
</dbReference>
<dbReference type="PANTHER" id="PTHR42789">
    <property type="entry name" value="D-ISOMER SPECIFIC 2-HYDROXYACID DEHYDROGENASE FAMILY PROTEIN (AFU_ORTHOLOGUE AFUA_6G10090)"/>
    <property type="match status" value="1"/>
</dbReference>
<dbReference type="InterPro" id="IPR006139">
    <property type="entry name" value="D-isomer_2_OHA_DH_cat_dom"/>
</dbReference>
<dbReference type="SUPFAM" id="SSF52283">
    <property type="entry name" value="Formate/glycerate dehydrogenase catalytic domain-like"/>
    <property type="match status" value="1"/>
</dbReference>
<dbReference type="GO" id="GO:0051287">
    <property type="term" value="F:NAD binding"/>
    <property type="evidence" value="ECO:0007669"/>
    <property type="project" value="InterPro"/>
</dbReference>
<organism evidence="7 8">
    <name type="scientific">Schizophyllum amplum</name>
    <dbReference type="NCBI Taxonomy" id="97359"/>
    <lineage>
        <taxon>Eukaryota</taxon>
        <taxon>Fungi</taxon>
        <taxon>Dikarya</taxon>
        <taxon>Basidiomycota</taxon>
        <taxon>Agaricomycotina</taxon>
        <taxon>Agaricomycetes</taxon>
        <taxon>Agaricomycetidae</taxon>
        <taxon>Agaricales</taxon>
        <taxon>Schizophyllaceae</taxon>
        <taxon>Schizophyllum</taxon>
    </lineage>
</organism>
<evidence type="ECO:0000313" key="8">
    <source>
        <dbReference type="Proteomes" id="UP000320762"/>
    </source>
</evidence>
<dbReference type="EMBL" id="VDMD01000023">
    <property type="protein sequence ID" value="TRM60264.1"/>
    <property type="molecule type" value="Genomic_DNA"/>
</dbReference>
<gene>
    <name evidence="7" type="ORF">BD626DRAFT_436109</name>
</gene>
<keyword evidence="8" id="KW-1185">Reference proteome</keyword>
<dbReference type="CDD" id="cd12169">
    <property type="entry name" value="PGDH_like_1"/>
    <property type="match status" value="1"/>
</dbReference>
<evidence type="ECO:0000259" key="6">
    <source>
        <dbReference type="Pfam" id="PF02826"/>
    </source>
</evidence>
<dbReference type="Proteomes" id="UP000320762">
    <property type="component" value="Unassembled WGS sequence"/>
</dbReference>
<dbReference type="InterPro" id="IPR029753">
    <property type="entry name" value="D-isomer_DH_CS"/>
</dbReference>
<dbReference type="InterPro" id="IPR036291">
    <property type="entry name" value="NAD(P)-bd_dom_sf"/>
</dbReference>
<dbReference type="PANTHER" id="PTHR42789:SF1">
    <property type="entry name" value="D-ISOMER SPECIFIC 2-HYDROXYACID DEHYDROGENASE FAMILY PROTEIN (AFU_ORTHOLOGUE AFUA_6G10090)"/>
    <property type="match status" value="1"/>
</dbReference>
<evidence type="ECO:0000313" key="7">
    <source>
        <dbReference type="EMBL" id="TRM60264.1"/>
    </source>
</evidence>
<dbReference type="GO" id="GO:0016616">
    <property type="term" value="F:oxidoreductase activity, acting on the CH-OH group of donors, NAD or NADP as acceptor"/>
    <property type="evidence" value="ECO:0007669"/>
    <property type="project" value="InterPro"/>
</dbReference>
<dbReference type="InterPro" id="IPR006140">
    <property type="entry name" value="D-isomer_DH_NAD-bd"/>
</dbReference>
<accession>A0A550C634</accession>
<name>A0A550C634_9AGAR</name>
<evidence type="ECO:0000256" key="1">
    <source>
        <dbReference type="ARBA" id="ARBA00005854"/>
    </source>
</evidence>
<feature type="domain" description="D-isomer specific 2-hydroxyacid dehydrogenase catalytic" evidence="5">
    <location>
        <begin position="34"/>
        <end position="321"/>
    </location>
</feature>
<dbReference type="OrthoDB" id="298012at2759"/>
<comment type="caution">
    <text evidence="7">The sequence shown here is derived from an EMBL/GenBank/DDBJ whole genome shotgun (WGS) entry which is preliminary data.</text>
</comment>
<evidence type="ECO:0000259" key="5">
    <source>
        <dbReference type="Pfam" id="PF00389"/>
    </source>
</evidence>
<comment type="similarity">
    <text evidence="1 4">Belongs to the D-isomer specific 2-hydroxyacid dehydrogenase family.</text>
</comment>
<dbReference type="SUPFAM" id="SSF51735">
    <property type="entry name" value="NAD(P)-binding Rossmann-fold domains"/>
    <property type="match status" value="1"/>
</dbReference>
<sequence>MAASEGRVRVAILDDYQNVALTLADWSSVESRAAIDVYNDTIHDEDALVERLAKYEIICAMRERTKFNRALLDRLPNLKYIATTGMKNRGIDIGYATEKGIVVSGTTGGGSSTVEHIWALILAAAREIPREHDSIRRANPQWQTVVPFGLQGKTLGLVGLGRLGSKVAEIAKVFDMHVVAWSPHLTEARAAEHGVQLAKSKHDLFKASDIVSVQMVLSEETRGMITGEDLRMMQPTAIFVNTSRGPLVDETALVDVLSKGKIRCAALDVYDVEPLPLDHPLRRLDNVVLSPHNGYVNDTSYEAWYKETVENIVAYLDGKPQRILS</sequence>
<dbReference type="PROSITE" id="PS00671">
    <property type="entry name" value="D_2_HYDROXYACID_DH_3"/>
    <property type="match status" value="1"/>
</dbReference>
<protein>
    <submittedName>
        <fullName evidence="7">D-isomer specific 2-hydroxyacid dehydrogenase</fullName>
    </submittedName>
</protein>
<reference evidence="7 8" key="1">
    <citation type="journal article" date="2019" name="New Phytol.">
        <title>Comparative genomics reveals unique wood-decay strategies and fruiting body development in the Schizophyllaceae.</title>
        <authorList>
            <person name="Almasi E."/>
            <person name="Sahu N."/>
            <person name="Krizsan K."/>
            <person name="Balint B."/>
            <person name="Kovacs G.M."/>
            <person name="Kiss B."/>
            <person name="Cseklye J."/>
            <person name="Drula E."/>
            <person name="Henrissat B."/>
            <person name="Nagy I."/>
            <person name="Chovatia M."/>
            <person name="Adam C."/>
            <person name="LaButti K."/>
            <person name="Lipzen A."/>
            <person name="Riley R."/>
            <person name="Grigoriev I.V."/>
            <person name="Nagy L.G."/>
        </authorList>
    </citation>
    <scope>NUCLEOTIDE SEQUENCE [LARGE SCALE GENOMIC DNA]</scope>
    <source>
        <strain evidence="7 8">NL-1724</strain>
    </source>
</reference>
<dbReference type="AlphaFoldDB" id="A0A550C634"/>
<evidence type="ECO:0000256" key="4">
    <source>
        <dbReference type="RuleBase" id="RU003719"/>
    </source>
</evidence>